<feature type="coiled-coil region" evidence="3">
    <location>
        <begin position="3"/>
        <end position="61"/>
    </location>
</feature>
<evidence type="ECO:0008006" key="6">
    <source>
        <dbReference type="Google" id="ProtNLM"/>
    </source>
</evidence>
<gene>
    <name evidence="4" type="ORF">STCU_03251</name>
</gene>
<keyword evidence="2" id="KW-0143">Chaperone</keyword>
<comment type="caution">
    <text evidence="4">The sequence shown here is derived from an EMBL/GenBank/DDBJ whole genome shotgun (WGS) entry which is preliminary data.</text>
</comment>
<dbReference type="Pfam" id="PF01920">
    <property type="entry name" value="Prefoldin_2"/>
    <property type="match status" value="1"/>
</dbReference>
<sequence>MSKEDTELAMMDLREKQKAYRDQQEHVEQIFANIRRIANRQVELKNAVRRAQLTVEELRKLPEGHVVYQPMGRTYVRVPRAVLIEQQSDAMERSDAEEKRLVAEKQRATEVAEKEKAELQKLERENVSLAQTVQAMYTRLQQQQQPAGGK</sequence>
<name>S9USK1_9TRYP</name>
<dbReference type="GO" id="GO:0016272">
    <property type="term" value="C:prefoldin complex"/>
    <property type="evidence" value="ECO:0007669"/>
    <property type="project" value="InterPro"/>
</dbReference>
<evidence type="ECO:0000313" key="5">
    <source>
        <dbReference type="Proteomes" id="UP000015354"/>
    </source>
</evidence>
<dbReference type="EMBL" id="ATMH01003251">
    <property type="protein sequence ID" value="EPY31774.1"/>
    <property type="molecule type" value="Genomic_DNA"/>
</dbReference>
<dbReference type="PANTHER" id="PTHR20903">
    <property type="entry name" value="PREFOLDIN SUBUNIT 1-RELATED"/>
    <property type="match status" value="1"/>
</dbReference>
<dbReference type="GO" id="GO:0005737">
    <property type="term" value="C:cytoplasm"/>
    <property type="evidence" value="ECO:0007669"/>
    <property type="project" value="TreeGrafter"/>
</dbReference>
<dbReference type="SUPFAM" id="SSF46579">
    <property type="entry name" value="Prefoldin"/>
    <property type="match status" value="1"/>
</dbReference>
<dbReference type="InterPro" id="IPR002777">
    <property type="entry name" value="PFD_beta-like"/>
</dbReference>
<evidence type="ECO:0000256" key="1">
    <source>
        <dbReference type="ARBA" id="ARBA00008045"/>
    </source>
</evidence>
<dbReference type="GO" id="GO:0044183">
    <property type="term" value="F:protein folding chaperone"/>
    <property type="evidence" value="ECO:0007669"/>
    <property type="project" value="TreeGrafter"/>
</dbReference>
<evidence type="ECO:0000256" key="2">
    <source>
        <dbReference type="ARBA" id="ARBA00023186"/>
    </source>
</evidence>
<reference evidence="4 5" key="1">
    <citation type="journal article" date="2013" name="PLoS ONE">
        <title>Predicting the Proteins of Angomonas deanei, Strigomonas culicis and Their Respective Endosymbionts Reveals New Aspects of the Trypanosomatidae Family.</title>
        <authorList>
            <person name="Motta M.C."/>
            <person name="Martins A.C."/>
            <person name="de Souza S.S."/>
            <person name="Catta-Preta C.M."/>
            <person name="Silva R."/>
            <person name="Klein C.C."/>
            <person name="de Almeida L.G."/>
            <person name="de Lima Cunha O."/>
            <person name="Ciapina L.P."/>
            <person name="Brocchi M."/>
            <person name="Colabardini A.C."/>
            <person name="de Araujo Lima B."/>
            <person name="Machado C.R."/>
            <person name="de Almeida Soares C.M."/>
            <person name="Probst C.M."/>
            <person name="de Menezes C.B."/>
            <person name="Thompson C.E."/>
            <person name="Bartholomeu D.C."/>
            <person name="Gradia D.F."/>
            <person name="Pavoni D.P."/>
            <person name="Grisard E.C."/>
            <person name="Fantinatti-Garboggini F."/>
            <person name="Marchini F.K."/>
            <person name="Rodrigues-Luiz G.F."/>
            <person name="Wagner G."/>
            <person name="Goldman G.H."/>
            <person name="Fietto J.L."/>
            <person name="Elias M.C."/>
            <person name="Goldman M.H."/>
            <person name="Sagot M.F."/>
            <person name="Pereira M."/>
            <person name="Stoco P.H."/>
            <person name="de Mendonca-Neto R.P."/>
            <person name="Teixeira S.M."/>
            <person name="Maciel T.E."/>
            <person name="de Oliveira Mendes T.A."/>
            <person name="Urmenyi T.P."/>
            <person name="de Souza W."/>
            <person name="Schenkman S."/>
            <person name="de Vasconcelos A.T."/>
        </authorList>
    </citation>
    <scope>NUCLEOTIDE SEQUENCE [LARGE SCALE GENOMIC DNA]</scope>
</reference>
<evidence type="ECO:0000256" key="3">
    <source>
        <dbReference type="SAM" id="Coils"/>
    </source>
</evidence>
<evidence type="ECO:0000313" key="4">
    <source>
        <dbReference type="EMBL" id="EPY31774.1"/>
    </source>
</evidence>
<dbReference type="GO" id="GO:0051082">
    <property type="term" value="F:unfolded protein binding"/>
    <property type="evidence" value="ECO:0007669"/>
    <property type="project" value="InterPro"/>
</dbReference>
<dbReference type="PANTHER" id="PTHR20903:SF0">
    <property type="entry name" value="PREFOLDIN SUBUNIT 1"/>
    <property type="match status" value="1"/>
</dbReference>
<comment type="similarity">
    <text evidence="1">Belongs to the prefoldin subunit beta family.</text>
</comment>
<organism evidence="4 5">
    <name type="scientific">Strigomonas culicis</name>
    <dbReference type="NCBI Taxonomy" id="28005"/>
    <lineage>
        <taxon>Eukaryota</taxon>
        <taxon>Discoba</taxon>
        <taxon>Euglenozoa</taxon>
        <taxon>Kinetoplastea</taxon>
        <taxon>Metakinetoplastina</taxon>
        <taxon>Trypanosomatida</taxon>
        <taxon>Trypanosomatidae</taxon>
        <taxon>Strigomonadinae</taxon>
        <taxon>Strigomonas</taxon>
    </lineage>
</organism>
<keyword evidence="3" id="KW-0175">Coiled coil</keyword>
<dbReference type="Proteomes" id="UP000015354">
    <property type="component" value="Unassembled WGS sequence"/>
</dbReference>
<proteinExistence type="inferred from homology"/>
<dbReference type="OrthoDB" id="5242628at2759"/>
<accession>S9USK1</accession>
<dbReference type="InterPro" id="IPR009053">
    <property type="entry name" value="Prefoldin"/>
</dbReference>
<dbReference type="Gene3D" id="1.10.287.370">
    <property type="match status" value="1"/>
</dbReference>
<protein>
    <recommendedName>
        <fullName evidence="6">Prefoldin subunit 1</fullName>
    </recommendedName>
</protein>
<feature type="coiled-coil region" evidence="3">
    <location>
        <begin position="98"/>
        <end position="139"/>
    </location>
</feature>
<dbReference type="AlphaFoldDB" id="S9USK1"/>
<keyword evidence="5" id="KW-1185">Reference proteome</keyword>